<comment type="caution">
    <text evidence="1">The sequence shown here is derived from an EMBL/GenBank/DDBJ whole genome shotgun (WGS) entry which is preliminary data.</text>
</comment>
<sequence length="68" mass="7270">MGPASRRNTMRSTATEAMVSTMTAGPSHDILRQAGKLVQCLVDLIETVHNTGEVIPELLGVVHAPRCT</sequence>
<evidence type="ECO:0000313" key="1">
    <source>
        <dbReference type="EMBL" id="KAK5632779.1"/>
    </source>
</evidence>
<accession>A0AAN7V1T4</accession>
<protein>
    <submittedName>
        <fullName evidence="1">Uncharacterized protein</fullName>
    </submittedName>
</protein>
<proteinExistence type="predicted"/>
<evidence type="ECO:0000313" key="2">
    <source>
        <dbReference type="Proteomes" id="UP001305414"/>
    </source>
</evidence>
<reference evidence="1 2" key="1">
    <citation type="submission" date="2023-10" db="EMBL/GenBank/DDBJ databases">
        <title>Draft genome sequence of Xylaria bambusicola isolate GMP-LS, the root and basal stem rot pathogen of sugarcane in Indonesia.</title>
        <authorList>
            <person name="Selvaraj P."/>
            <person name="Muralishankar V."/>
            <person name="Muruganantham S."/>
            <person name="Sp S."/>
            <person name="Haryani S."/>
            <person name="Lau K.J.X."/>
            <person name="Naqvi N.I."/>
        </authorList>
    </citation>
    <scope>NUCLEOTIDE SEQUENCE [LARGE SCALE GENOMIC DNA]</scope>
    <source>
        <strain evidence="1">GMP-LS</strain>
    </source>
</reference>
<gene>
    <name evidence="1" type="ORF">RRF57_008493</name>
</gene>
<keyword evidence="2" id="KW-1185">Reference proteome</keyword>
<name>A0AAN7V1T4_9PEZI</name>
<dbReference type="Proteomes" id="UP001305414">
    <property type="component" value="Unassembled WGS sequence"/>
</dbReference>
<organism evidence="1 2">
    <name type="scientific">Xylaria bambusicola</name>
    <dbReference type="NCBI Taxonomy" id="326684"/>
    <lineage>
        <taxon>Eukaryota</taxon>
        <taxon>Fungi</taxon>
        <taxon>Dikarya</taxon>
        <taxon>Ascomycota</taxon>
        <taxon>Pezizomycotina</taxon>
        <taxon>Sordariomycetes</taxon>
        <taxon>Xylariomycetidae</taxon>
        <taxon>Xylariales</taxon>
        <taxon>Xylariaceae</taxon>
        <taxon>Xylaria</taxon>
    </lineage>
</organism>
<dbReference type="AlphaFoldDB" id="A0AAN7V1T4"/>
<dbReference type="EMBL" id="JAWHQM010000027">
    <property type="protein sequence ID" value="KAK5632779.1"/>
    <property type="molecule type" value="Genomic_DNA"/>
</dbReference>